<keyword evidence="3" id="KW-0472">Membrane</keyword>
<evidence type="ECO:0000256" key="2">
    <source>
        <dbReference type="ARBA" id="ARBA00022729"/>
    </source>
</evidence>
<gene>
    <name evidence="7" type="ORF">RU96_GL001240</name>
</gene>
<dbReference type="PANTHER" id="PTHR43649:SF33">
    <property type="entry name" value="POLYGALACTURONAN_RHAMNOGALACTURONAN-BINDING PROTEIN YTCQ"/>
    <property type="match status" value="1"/>
</dbReference>
<accession>A0A1L8R3I3</accession>
<dbReference type="InterPro" id="IPR006059">
    <property type="entry name" value="SBP"/>
</dbReference>
<organism evidence="7 8">
    <name type="scientific">Enterococcus canintestini</name>
    <dbReference type="NCBI Taxonomy" id="317010"/>
    <lineage>
        <taxon>Bacteria</taxon>
        <taxon>Bacillati</taxon>
        <taxon>Bacillota</taxon>
        <taxon>Bacilli</taxon>
        <taxon>Lactobacillales</taxon>
        <taxon>Enterococcaceae</taxon>
        <taxon>Enterococcus</taxon>
    </lineage>
</organism>
<evidence type="ECO:0000256" key="6">
    <source>
        <dbReference type="SAM" id="SignalP"/>
    </source>
</evidence>
<feature type="signal peptide" evidence="6">
    <location>
        <begin position="1"/>
        <end position="19"/>
    </location>
</feature>
<protein>
    <recommendedName>
        <fullName evidence="9">ABC transporter substrate-binding protein</fullName>
    </recommendedName>
</protein>
<keyword evidence="4" id="KW-0564">Palmitate</keyword>
<dbReference type="EMBL" id="JXKG01000020">
    <property type="protein sequence ID" value="OJG14323.1"/>
    <property type="molecule type" value="Genomic_DNA"/>
</dbReference>
<comment type="caution">
    <text evidence="7">The sequence shown here is derived from an EMBL/GenBank/DDBJ whole genome shotgun (WGS) entry which is preliminary data.</text>
</comment>
<evidence type="ECO:0000256" key="5">
    <source>
        <dbReference type="ARBA" id="ARBA00023288"/>
    </source>
</evidence>
<dbReference type="RefSeq" id="WP_071865471.1">
    <property type="nucleotide sequence ID" value="NZ_JBHLVQ010000017.1"/>
</dbReference>
<dbReference type="Proteomes" id="UP000182835">
    <property type="component" value="Unassembled WGS sequence"/>
</dbReference>
<evidence type="ECO:0008006" key="9">
    <source>
        <dbReference type="Google" id="ProtNLM"/>
    </source>
</evidence>
<evidence type="ECO:0000313" key="7">
    <source>
        <dbReference type="EMBL" id="OJG14323.1"/>
    </source>
</evidence>
<dbReference type="SUPFAM" id="SSF53850">
    <property type="entry name" value="Periplasmic binding protein-like II"/>
    <property type="match status" value="1"/>
</dbReference>
<dbReference type="PROSITE" id="PS51257">
    <property type="entry name" value="PROKAR_LIPOPROTEIN"/>
    <property type="match status" value="1"/>
</dbReference>
<keyword evidence="2 6" id="KW-0732">Signal</keyword>
<reference evidence="7 8" key="1">
    <citation type="submission" date="2014-12" db="EMBL/GenBank/DDBJ databases">
        <title>Draft genome sequences of 29 type strains of Enterococci.</title>
        <authorList>
            <person name="Zhong Z."/>
            <person name="Sun Z."/>
            <person name="Liu W."/>
            <person name="Zhang W."/>
            <person name="Zhang H."/>
        </authorList>
    </citation>
    <scope>NUCLEOTIDE SEQUENCE [LARGE SCALE GENOMIC DNA]</scope>
    <source>
        <strain evidence="7 8">DSM 21207</strain>
    </source>
</reference>
<feature type="chain" id="PRO_5038639148" description="ABC transporter substrate-binding protein" evidence="6">
    <location>
        <begin position="20"/>
        <end position="542"/>
    </location>
</feature>
<evidence type="ECO:0000256" key="4">
    <source>
        <dbReference type="ARBA" id="ARBA00023139"/>
    </source>
</evidence>
<evidence type="ECO:0000256" key="3">
    <source>
        <dbReference type="ARBA" id="ARBA00023136"/>
    </source>
</evidence>
<dbReference type="AlphaFoldDB" id="A0A1L8R3I3"/>
<dbReference type="InterPro" id="IPR050490">
    <property type="entry name" value="Bact_solute-bd_prot1"/>
</dbReference>
<dbReference type="STRING" id="317010.RU96_GL001240"/>
<dbReference type="Gene3D" id="3.40.190.10">
    <property type="entry name" value="Periplasmic binding protein-like II"/>
    <property type="match status" value="2"/>
</dbReference>
<evidence type="ECO:0000256" key="1">
    <source>
        <dbReference type="ARBA" id="ARBA00022475"/>
    </source>
</evidence>
<dbReference type="PANTHER" id="PTHR43649">
    <property type="entry name" value="ARABINOSE-BINDING PROTEIN-RELATED"/>
    <property type="match status" value="1"/>
</dbReference>
<proteinExistence type="predicted"/>
<sequence length="542" mass="60907">MKKKYVLIASLLMATSLLAACGSKEGSATQKENIKVEEKGMPIVKEKIKMTMMAPGLTKTEWEDLAAAKALEDLTNIDFDYITPPQTDFETKLNLAFASDELPDVIFGAGSSLLKNSVQSDQGAQGNLLALEDLIKEHAPNLNKILEENPEFKKSITAPDSHIYSLPRLYPEETSNPLYISPLWYNGEWLEKLGVKELPKNTDELYTLLKRFKTEDPNGNGKQDEIPLSDGNKLLIIRTWLLPAFGMKSQTIEEQDGKVRFAAMSKDYKEYLTFMNKLYSEGLLDKEVFSQSPDQFQGNTETDKVGLFSAYASYMATGKNPADALNDPMFQQITSDIQDTPLAPGHPRVGTGTFAITKKCPSPEAAIRWADYLYTEEGADLAGNGPEGAFWQYETNKDGEKVRVYVGEDKQKMEEDRGKIGIDYGLVTPGLQNDYVTSIRETADAPARSIWSEFQEKETKAKVTPYEEVPFPVVYMTKEETDQIATTSTDILTYVEQMEAKFITGVESLDNWDKYVKNLKGMDVDNYVKVYQQAYDRWAKAE</sequence>
<dbReference type="OrthoDB" id="9787283at2"/>
<evidence type="ECO:0000313" key="8">
    <source>
        <dbReference type="Proteomes" id="UP000182835"/>
    </source>
</evidence>
<dbReference type="Pfam" id="PF01547">
    <property type="entry name" value="SBP_bac_1"/>
    <property type="match status" value="1"/>
</dbReference>
<name>A0A1L8R3I3_9ENTE</name>
<keyword evidence="1" id="KW-1003">Cell membrane</keyword>
<keyword evidence="5" id="KW-0449">Lipoprotein</keyword>